<dbReference type="Proteomes" id="UP000484015">
    <property type="component" value="Unassembled WGS sequence"/>
</dbReference>
<evidence type="ECO:0000313" key="2">
    <source>
        <dbReference type="Proteomes" id="UP000484015"/>
    </source>
</evidence>
<evidence type="ECO:0008006" key="3">
    <source>
        <dbReference type="Google" id="ProtNLM"/>
    </source>
</evidence>
<name>A0A6L6PVW3_9BURK</name>
<protein>
    <recommendedName>
        <fullName evidence="3">Lipoprotein</fullName>
    </recommendedName>
</protein>
<dbReference type="EMBL" id="WNLA01000001">
    <property type="protein sequence ID" value="MTW01264.1"/>
    <property type="molecule type" value="Genomic_DNA"/>
</dbReference>
<dbReference type="AlphaFoldDB" id="A0A6L6PVW3"/>
<accession>A0A6L6PVW3</accession>
<gene>
    <name evidence="1" type="ORF">GM668_04085</name>
</gene>
<reference evidence="1 2" key="1">
    <citation type="submission" date="2019-11" db="EMBL/GenBank/DDBJ databases">
        <title>Type strains purchased from KCTC, JCM and DSMZ.</title>
        <authorList>
            <person name="Lu H."/>
        </authorList>
    </citation>
    <scope>NUCLEOTIDE SEQUENCE [LARGE SCALE GENOMIC DNA]</scope>
    <source>
        <strain evidence="1 2">KCTC 42409</strain>
    </source>
</reference>
<organism evidence="1 2">
    <name type="scientific">Pseudoduganella ginsengisoli</name>
    <dbReference type="NCBI Taxonomy" id="1462440"/>
    <lineage>
        <taxon>Bacteria</taxon>
        <taxon>Pseudomonadati</taxon>
        <taxon>Pseudomonadota</taxon>
        <taxon>Betaproteobacteria</taxon>
        <taxon>Burkholderiales</taxon>
        <taxon>Oxalobacteraceae</taxon>
        <taxon>Telluria group</taxon>
        <taxon>Pseudoduganella</taxon>
    </lineage>
</organism>
<dbReference type="PROSITE" id="PS51257">
    <property type="entry name" value="PROKAR_LIPOPROTEIN"/>
    <property type="match status" value="1"/>
</dbReference>
<dbReference type="OrthoDB" id="8778044at2"/>
<comment type="caution">
    <text evidence="1">The sequence shown here is derived from an EMBL/GenBank/DDBJ whole genome shotgun (WGS) entry which is preliminary data.</text>
</comment>
<proteinExistence type="predicted"/>
<sequence length="140" mass="16177">MWKVMALLFMLATAGCGEAYRYLKSGEVSWALKHELRDRKAEKIELAKLTKFQWDEFFLFGPYESKEEVCGHLTLSGVECQNEIKDESTDDAEMLMVFRLKGKIVHTEMHIRWHGDFEPDAVQRFTPITAVFLVSPEGKS</sequence>
<dbReference type="RefSeq" id="WP_155437599.1">
    <property type="nucleotide sequence ID" value="NZ_WNLA01000001.1"/>
</dbReference>
<keyword evidence="2" id="KW-1185">Reference proteome</keyword>
<evidence type="ECO:0000313" key="1">
    <source>
        <dbReference type="EMBL" id="MTW01264.1"/>
    </source>
</evidence>